<dbReference type="InterPro" id="IPR011990">
    <property type="entry name" value="TPR-like_helical_dom_sf"/>
</dbReference>
<dbReference type="PANTHER" id="PTHR19980:SF0">
    <property type="entry name" value="CLEAVAGE STIMULATION FACTOR SUBUNIT 3"/>
    <property type="match status" value="1"/>
</dbReference>
<evidence type="ECO:0000256" key="2">
    <source>
        <dbReference type="ARBA" id="ARBA00022737"/>
    </source>
</evidence>
<organism evidence="5 6">
    <name type="scientific">Aphanomyces invadans</name>
    <dbReference type="NCBI Taxonomy" id="157072"/>
    <lineage>
        <taxon>Eukaryota</taxon>
        <taxon>Sar</taxon>
        <taxon>Stramenopiles</taxon>
        <taxon>Oomycota</taxon>
        <taxon>Saprolegniomycetes</taxon>
        <taxon>Saprolegniales</taxon>
        <taxon>Verrucalvaceae</taxon>
        <taxon>Aphanomyces</taxon>
    </lineage>
</organism>
<gene>
    <name evidence="5" type="ORF">DYB32_007237</name>
</gene>
<dbReference type="PANTHER" id="PTHR19980">
    <property type="entry name" value="RNA CLEAVAGE STIMULATION FACTOR"/>
    <property type="match status" value="1"/>
</dbReference>
<keyword evidence="2" id="KW-0677">Repeat</keyword>
<dbReference type="GO" id="GO:0031124">
    <property type="term" value="P:mRNA 3'-end processing"/>
    <property type="evidence" value="ECO:0007669"/>
    <property type="project" value="InterPro"/>
</dbReference>
<reference evidence="5 6" key="1">
    <citation type="submission" date="2018-08" db="EMBL/GenBank/DDBJ databases">
        <title>Aphanomyces genome sequencing and annotation.</title>
        <authorList>
            <person name="Minardi D."/>
            <person name="Oidtmann B."/>
            <person name="Van Der Giezen M."/>
            <person name="Studholme D.J."/>
        </authorList>
    </citation>
    <scope>NUCLEOTIDE SEQUENCE [LARGE SCALE GENOMIC DNA]</scope>
    <source>
        <strain evidence="5 6">NJM0002</strain>
    </source>
</reference>
<dbReference type="EMBL" id="QUSY01000814">
    <property type="protein sequence ID" value="RHY27229.1"/>
    <property type="molecule type" value="Genomic_DNA"/>
</dbReference>
<comment type="caution">
    <text evidence="5">The sequence shown here is derived from an EMBL/GenBank/DDBJ whole genome shotgun (WGS) entry which is preliminary data.</text>
</comment>
<name>A0A418AQ13_9STRA</name>
<dbReference type="SUPFAM" id="SSF48452">
    <property type="entry name" value="TPR-like"/>
    <property type="match status" value="1"/>
</dbReference>
<comment type="subcellular location">
    <subcellularLocation>
        <location evidence="1">Nucleus</location>
    </subcellularLocation>
</comment>
<evidence type="ECO:0000313" key="6">
    <source>
        <dbReference type="Proteomes" id="UP000285060"/>
    </source>
</evidence>
<dbReference type="VEuPathDB" id="FungiDB:H310_03663"/>
<dbReference type="Proteomes" id="UP000285060">
    <property type="component" value="Unassembled WGS sequence"/>
</dbReference>
<dbReference type="GO" id="GO:0003729">
    <property type="term" value="F:mRNA binding"/>
    <property type="evidence" value="ECO:0007669"/>
    <property type="project" value="TreeGrafter"/>
</dbReference>
<dbReference type="Gene3D" id="1.25.40.10">
    <property type="entry name" value="Tetratricopeptide repeat domain"/>
    <property type="match status" value="1"/>
</dbReference>
<dbReference type="AlphaFoldDB" id="A0A418AQ13"/>
<sequence length="239" mass="26578">MPVTFLVDMRSLFEKVLSVIPAAVSKPVWDRFIRFEQTMATNGGDLTSVVRLEQRRAAALPDDITTKGLLGTVDRYVWMHLLDTSKSDELFFATYGSTFHSTSGHSASSQPTTNTTLSGSIKSSVLKSSDMIYHGPPLPDFLKAFAAQLPLGVTWNVGPVADPDMVFQALCYAEFPSREEIERLDALDGGEGNGRKNCDDGLMRQNRMHHFSIVGNVLTKRPTHDVFRDRQKQRLAKLS</sequence>
<evidence type="ECO:0000259" key="4">
    <source>
        <dbReference type="Pfam" id="PF05843"/>
    </source>
</evidence>
<feature type="domain" description="Suppressor of forked" evidence="4">
    <location>
        <begin position="9"/>
        <end position="86"/>
    </location>
</feature>
<protein>
    <recommendedName>
        <fullName evidence="4">Suppressor of forked domain-containing protein</fullName>
    </recommendedName>
</protein>
<dbReference type="InterPro" id="IPR008847">
    <property type="entry name" value="Suf"/>
</dbReference>
<dbReference type="GO" id="GO:0005634">
    <property type="term" value="C:nucleus"/>
    <property type="evidence" value="ECO:0007669"/>
    <property type="project" value="UniProtKB-SubCell"/>
</dbReference>
<evidence type="ECO:0000313" key="5">
    <source>
        <dbReference type="EMBL" id="RHY27229.1"/>
    </source>
</evidence>
<evidence type="ECO:0000256" key="3">
    <source>
        <dbReference type="ARBA" id="ARBA00023242"/>
    </source>
</evidence>
<proteinExistence type="predicted"/>
<keyword evidence="3" id="KW-0539">Nucleus</keyword>
<dbReference type="Pfam" id="PF05843">
    <property type="entry name" value="Suf"/>
    <property type="match status" value="1"/>
</dbReference>
<dbReference type="InterPro" id="IPR045243">
    <property type="entry name" value="Rna14-like"/>
</dbReference>
<evidence type="ECO:0000256" key="1">
    <source>
        <dbReference type="ARBA" id="ARBA00004123"/>
    </source>
</evidence>
<accession>A0A418AQ13</accession>
<keyword evidence="6" id="KW-1185">Reference proteome</keyword>